<evidence type="ECO:0000313" key="2">
    <source>
        <dbReference type="EMBL" id="PIP85243.1"/>
    </source>
</evidence>
<dbReference type="AlphaFoldDB" id="A0A2H0DST8"/>
<evidence type="ECO:0000256" key="1">
    <source>
        <dbReference type="SAM" id="Phobius"/>
    </source>
</evidence>
<keyword evidence="1" id="KW-0472">Membrane</keyword>
<keyword evidence="1" id="KW-1133">Transmembrane helix</keyword>
<organism evidence="2 3">
    <name type="scientific">Candidatus Collierbacteria bacterium CG22_combo_CG10-13_8_21_14_all_43_12</name>
    <dbReference type="NCBI Taxonomy" id="1974537"/>
    <lineage>
        <taxon>Bacteria</taxon>
        <taxon>Candidatus Collieribacteriota</taxon>
    </lineage>
</organism>
<keyword evidence="1" id="KW-0812">Transmembrane</keyword>
<sequence length="112" mass="12796">MKGRVIFVLAFAIYFVSIFGGFVQDDVRVVSGDPEMGKVSALVSTLIRPYYYLDGNESSVYRPVTSFSFYLNALISGKGAWGFRLGNVLIYAWVCWLVYRVMEELENSKRRK</sequence>
<comment type="caution">
    <text evidence="2">The sequence shown here is derived from an EMBL/GenBank/DDBJ whole genome shotgun (WGS) entry which is preliminary data.</text>
</comment>
<dbReference type="EMBL" id="PCTR01000145">
    <property type="protein sequence ID" value="PIP85243.1"/>
    <property type="molecule type" value="Genomic_DNA"/>
</dbReference>
<feature type="transmembrane region" description="Helical" evidence="1">
    <location>
        <begin position="81"/>
        <end position="102"/>
    </location>
</feature>
<evidence type="ECO:0008006" key="4">
    <source>
        <dbReference type="Google" id="ProtNLM"/>
    </source>
</evidence>
<gene>
    <name evidence="2" type="ORF">COW83_05390</name>
</gene>
<dbReference type="Proteomes" id="UP000231136">
    <property type="component" value="Unassembled WGS sequence"/>
</dbReference>
<proteinExistence type="predicted"/>
<reference evidence="2 3" key="1">
    <citation type="submission" date="2017-09" db="EMBL/GenBank/DDBJ databases">
        <title>Depth-based differentiation of microbial function through sediment-hosted aquifers and enrichment of novel symbionts in the deep terrestrial subsurface.</title>
        <authorList>
            <person name="Probst A.J."/>
            <person name="Ladd B."/>
            <person name="Jarett J.K."/>
            <person name="Geller-Mcgrath D.E."/>
            <person name="Sieber C.M."/>
            <person name="Emerson J.B."/>
            <person name="Anantharaman K."/>
            <person name="Thomas B.C."/>
            <person name="Malmstrom R."/>
            <person name="Stieglmeier M."/>
            <person name="Klingl A."/>
            <person name="Woyke T."/>
            <person name="Ryan C.M."/>
            <person name="Banfield J.F."/>
        </authorList>
    </citation>
    <scope>NUCLEOTIDE SEQUENCE [LARGE SCALE GENOMIC DNA]</scope>
    <source>
        <strain evidence="2">CG22_combo_CG10-13_8_21_14_all_43_12</strain>
    </source>
</reference>
<name>A0A2H0DST8_9BACT</name>
<evidence type="ECO:0000313" key="3">
    <source>
        <dbReference type="Proteomes" id="UP000231136"/>
    </source>
</evidence>
<accession>A0A2H0DST8</accession>
<protein>
    <recommendedName>
        <fullName evidence="4">Glycosyltransferase RgtA/B/C/D-like domain-containing protein</fullName>
    </recommendedName>
</protein>
<feature type="transmembrane region" description="Helical" evidence="1">
    <location>
        <begin position="5"/>
        <end position="23"/>
    </location>
</feature>